<keyword evidence="3" id="KW-1185">Reference proteome</keyword>
<dbReference type="InterPro" id="IPR018713">
    <property type="entry name" value="MPAB/Lcp_cat_dom"/>
</dbReference>
<reference evidence="2 3" key="1">
    <citation type="submission" date="2019-11" db="EMBL/GenBank/DDBJ databases">
        <title>Gordonia sp. nov., a novel actinobacterium isolated from mangrove soil in Hainan.</title>
        <authorList>
            <person name="Huang X."/>
            <person name="Xie Y."/>
            <person name="Chu X."/>
            <person name="Xiao K."/>
        </authorList>
    </citation>
    <scope>NUCLEOTIDE SEQUENCE [LARGE SCALE GENOMIC DNA]</scope>
    <source>
        <strain evidence="2 3">HNM0687</strain>
    </source>
</reference>
<feature type="domain" description="ER-bound oxygenase mpaB/mpaB'/Rubber oxygenase catalytic" evidence="1">
    <location>
        <begin position="20"/>
        <end position="237"/>
    </location>
</feature>
<dbReference type="PANTHER" id="PTHR36151">
    <property type="entry name" value="BLR2777 PROTEIN"/>
    <property type="match status" value="1"/>
</dbReference>
<evidence type="ECO:0000313" key="3">
    <source>
        <dbReference type="Proteomes" id="UP000475545"/>
    </source>
</evidence>
<dbReference type="Proteomes" id="UP000475545">
    <property type="component" value="Unassembled WGS sequence"/>
</dbReference>
<name>A0A6L7GYI8_9ACTN</name>
<accession>A0A6L7GYI8</accession>
<evidence type="ECO:0000313" key="2">
    <source>
        <dbReference type="EMBL" id="MXP24391.1"/>
    </source>
</evidence>
<sequence>MANPTERGCEATLDENSLLWRYLGDRRYLLSMCRAVSLQMLHPSIASATHEFSQVKRRVFVHKRRTAPCIIKSAYADDFDEVRLIRYSHDQFHGHRPDGARYHALNPDVFFFEHATYVDALFTCVDVFFGGLDAAGREQLYAETCAWYRRYGISTRMMPATKAEFDEYFADALATQLNPEPGLGWYREQLLRPDFWQFRHLPTPAVRAIQHPVAAEYLGITVSRADRWALARKAVRMSAMDAVSPTHNIWPKDVRDVVLAARARA</sequence>
<gene>
    <name evidence="2" type="ORF">GIY30_24015</name>
</gene>
<dbReference type="RefSeq" id="WP_160904589.1">
    <property type="nucleotide sequence ID" value="NZ_CP102850.1"/>
</dbReference>
<dbReference type="EMBL" id="WMBR01000012">
    <property type="protein sequence ID" value="MXP24391.1"/>
    <property type="molecule type" value="Genomic_DNA"/>
</dbReference>
<dbReference type="AlphaFoldDB" id="A0A6L7GYI8"/>
<proteinExistence type="predicted"/>
<comment type="caution">
    <text evidence="2">The sequence shown here is derived from an EMBL/GenBank/DDBJ whole genome shotgun (WGS) entry which is preliminary data.</text>
</comment>
<dbReference type="Pfam" id="PF09995">
    <property type="entry name" value="MPAB_Lcp_cat"/>
    <property type="match status" value="1"/>
</dbReference>
<evidence type="ECO:0000259" key="1">
    <source>
        <dbReference type="Pfam" id="PF09995"/>
    </source>
</evidence>
<protein>
    <submittedName>
        <fullName evidence="2">DUF2236 domain-containing protein</fullName>
    </submittedName>
</protein>
<dbReference type="PANTHER" id="PTHR36151:SF3">
    <property type="entry name" value="ER-BOUND OXYGENASE MPAB_MPAB'_RUBBER OXYGENASE CATALYTIC DOMAIN-CONTAINING PROTEIN"/>
    <property type="match status" value="1"/>
</dbReference>
<organism evidence="2 3">
    <name type="scientific">Gordonia mangrovi</name>
    <dbReference type="NCBI Taxonomy" id="2665643"/>
    <lineage>
        <taxon>Bacteria</taxon>
        <taxon>Bacillati</taxon>
        <taxon>Actinomycetota</taxon>
        <taxon>Actinomycetes</taxon>
        <taxon>Mycobacteriales</taxon>
        <taxon>Gordoniaceae</taxon>
        <taxon>Gordonia</taxon>
    </lineage>
</organism>
<dbReference type="GO" id="GO:0016491">
    <property type="term" value="F:oxidoreductase activity"/>
    <property type="evidence" value="ECO:0007669"/>
    <property type="project" value="InterPro"/>
</dbReference>